<keyword evidence="3" id="KW-1185">Reference proteome</keyword>
<feature type="transmembrane region" description="Helical" evidence="1">
    <location>
        <begin position="24"/>
        <end position="49"/>
    </location>
</feature>
<dbReference type="EMBL" id="DS550042">
    <property type="protein sequence ID" value="EDR24147.1"/>
    <property type="molecule type" value="Genomic_DNA"/>
</dbReference>
<keyword evidence="1" id="KW-1133">Transmembrane helix</keyword>
<evidence type="ECO:0000313" key="3">
    <source>
        <dbReference type="Proteomes" id="UP000008076"/>
    </source>
</evidence>
<name>B0EMU9_ENTDS</name>
<protein>
    <recommendedName>
        <fullName evidence="4">Protein S-acyltransferase</fullName>
    </recommendedName>
</protein>
<keyword evidence="1" id="KW-0812">Transmembrane</keyword>
<accession>B0EMU9</accession>
<dbReference type="OrthoDB" id="331948at2759"/>
<evidence type="ECO:0008006" key="4">
    <source>
        <dbReference type="Google" id="ProtNLM"/>
    </source>
</evidence>
<evidence type="ECO:0000256" key="1">
    <source>
        <dbReference type="SAM" id="Phobius"/>
    </source>
</evidence>
<dbReference type="eggNOG" id="KOG1315">
    <property type="taxonomic scope" value="Eukaryota"/>
</dbReference>
<dbReference type="GeneID" id="5884609"/>
<sequence length="130" mass="15075">MVIQIWYLVKQMQTGLSEPSPGNVFIIIFSLISAMIMFSMSCAVASLAYHYSYLLSKNMSSMEDIELVRYECLSHHKAPHFPNYDNGTLKNWQSIMGVSFLSWICPWYNENKEQNQNSFNETYLSSVHID</sequence>
<gene>
    <name evidence="2" type="ORF">EDI_245040</name>
</gene>
<dbReference type="KEGG" id="edi:EDI_245040"/>
<dbReference type="RefSeq" id="XP_001739473.1">
    <property type="nucleotide sequence ID" value="XM_001739421.1"/>
</dbReference>
<organism evidence="3">
    <name type="scientific">Entamoeba dispar (strain ATCC PRA-260 / SAW760)</name>
    <dbReference type="NCBI Taxonomy" id="370354"/>
    <lineage>
        <taxon>Eukaryota</taxon>
        <taxon>Amoebozoa</taxon>
        <taxon>Evosea</taxon>
        <taxon>Archamoebae</taxon>
        <taxon>Mastigamoebida</taxon>
        <taxon>Entamoebidae</taxon>
        <taxon>Entamoeba</taxon>
    </lineage>
</organism>
<keyword evidence="1" id="KW-0472">Membrane</keyword>
<dbReference type="VEuPathDB" id="AmoebaDB:EDI_245040"/>
<evidence type="ECO:0000313" key="2">
    <source>
        <dbReference type="EMBL" id="EDR24147.1"/>
    </source>
</evidence>
<reference evidence="3" key="1">
    <citation type="submission" date="2007-12" db="EMBL/GenBank/DDBJ databases">
        <title>Annotation of Entamoeba dispar SAW760.</title>
        <authorList>
            <person name="Lorenzi H."/>
            <person name="Inman J."/>
            <person name="Schobel S."/>
            <person name="Amedeo P."/>
            <person name="Caler E."/>
        </authorList>
    </citation>
    <scope>NUCLEOTIDE SEQUENCE [LARGE SCALE GENOMIC DNA]</scope>
    <source>
        <strain evidence="3">ATCC PRA-260 / SAW760</strain>
    </source>
</reference>
<dbReference type="Proteomes" id="UP000008076">
    <property type="component" value="Unassembled WGS sequence"/>
</dbReference>
<dbReference type="AlphaFoldDB" id="B0EMU9"/>
<proteinExistence type="predicted"/>